<evidence type="ECO:0000313" key="1">
    <source>
        <dbReference type="EMBL" id="CAI9915117.1"/>
    </source>
</evidence>
<organism evidence="1">
    <name type="scientific">Hexamita inflata</name>
    <dbReference type="NCBI Taxonomy" id="28002"/>
    <lineage>
        <taxon>Eukaryota</taxon>
        <taxon>Metamonada</taxon>
        <taxon>Diplomonadida</taxon>
        <taxon>Hexamitidae</taxon>
        <taxon>Hexamitinae</taxon>
        <taxon>Hexamita</taxon>
    </lineage>
</organism>
<dbReference type="EMBL" id="CATOUU010000064">
    <property type="protein sequence ID" value="CAI9915117.1"/>
    <property type="molecule type" value="Genomic_DNA"/>
</dbReference>
<evidence type="ECO:0000313" key="2">
    <source>
        <dbReference type="EMBL" id="CAL6092467.1"/>
    </source>
</evidence>
<keyword evidence="3" id="KW-1185">Reference proteome</keyword>
<gene>
    <name evidence="1" type="ORF">HINF_LOCUS2762</name>
    <name evidence="2" type="ORF">HINF_LOCUS66279</name>
</gene>
<keyword evidence="1" id="KW-0378">Hydrolase</keyword>
<dbReference type="AlphaFoldDB" id="A0AA86TFY6"/>
<protein>
    <submittedName>
        <fullName evidence="1">P-loop containing nucleoside triphosphate hydrolase</fullName>
    </submittedName>
    <submittedName>
        <fullName evidence="2">P-loop_containing nucleoside triphosphate hydrolase</fullName>
    </submittedName>
</protein>
<dbReference type="InterPro" id="IPR027417">
    <property type="entry name" value="P-loop_NTPase"/>
</dbReference>
<dbReference type="Proteomes" id="UP001642409">
    <property type="component" value="Unassembled WGS sequence"/>
</dbReference>
<dbReference type="GO" id="GO:0016787">
    <property type="term" value="F:hydrolase activity"/>
    <property type="evidence" value="ECO:0007669"/>
    <property type="project" value="UniProtKB-KW"/>
</dbReference>
<dbReference type="EMBL" id="CAXDID020000445">
    <property type="protein sequence ID" value="CAL6092467.1"/>
    <property type="molecule type" value="Genomic_DNA"/>
</dbReference>
<proteinExistence type="predicted"/>
<name>A0AA86TFY6_9EUKA</name>
<reference evidence="1" key="1">
    <citation type="submission" date="2023-06" db="EMBL/GenBank/DDBJ databases">
        <authorList>
            <person name="Kurt Z."/>
        </authorList>
    </citation>
    <scope>NUCLEOTIDE SEQUENCE</scope>
</reference>
<dbReference type="Gene3D" id="3.40.50.300">
    <property type="entry name" value="P-loop containing nucleotide triphosphate hydrolases"/>
    <property type="match status" value="1"/>
</dbReference>
<accession>A0AA86TFY6</accession>
<sequence length="268" mass="31477">MNQRSQLNVAILGDKQPTTYISNILQQYTRQVAQKDIPAQQQLQIQLNAENYKLNFKRCSNPVQLQGYNDSDVIVLCYSTADEQYQKKLIDNWFLDIYYQLEGIPIVLVGINQYQQCMNLDHQHSLQKQIYAKCFVPFFKLLENTQNLSGQVILACLIIITVLLYQPIPNKLNFKRCSNQGWFWYTNCEPKQILRIKVLRTSNACAPFPDIRIPTYWKIHLQYARDTNSTHKQQNSILLIQKHISHILYIIINHILSINIYQVQTKVK</sequence>
<comment type="caution">
    <text evidence="1">The sequence shown here is derived from an EMBL/GenBank/DDBJ whole genome shotgun (WGS) entry which is preliminary data.</text>
</comment>
<evidence type="ECO:0000313" key="3">
    <source>
        <dbReference type="Proteomes" id="UP001642409"/>
    </source>
</evidence>
<reference evidence="2 3" key="2">
    <citation type="submission" date="2024-07" db="EMBL/GenBank/DDBJ databases">
        <authorList>
            <person name="Akdeniz Z."/>
        </authorList>
    </citation>
    <scope>NUCLEOTIDE SEQUENCE [LARGE SCALE GENOMIC DNA]</scope>
</reference>
<dbReference type="SUPFAM" id="SSF52540">
    <property type="entry name" value="P-loop containing nucleoside triphosphate hydrolases"/>
    <property type="match status" value="1"/>
</dbReference>